<evidence type="ECO:0000256" key="18">
    <source>
        <dbReference type="HAMAP-Rule" id="MF_01966"/>
    </source>
</evidence>
<dbReference type="PIRSF" id="PIRSF017184">
    <property type="entry name" value="Nnr"/>
    <property type="match status" value="1"/>
</dbReference>
<evidence type="ECO:0000256" key="19">
    <source>
        <dbReference type="PIRNR" id="PIRNR017184"/>
    </source>
</evidence>
<keyword evidence="24" id="KW-1185">Reference proteome</keyword>
<comment type="caution">
    <text evidence="18">Lacks conserved residue(s) required for the propagation of feature annotation.</text>
</comment>
<dbReference type="SUPFAM" id="SSF64153">
    <property type="entry name" value="YjeF N-terminal domain-like"/>
    <property type="match status" value="1"/>
</dbReference>
<dbReference type="GO" id="GO:0110051">
    <property type="term" value="P:metabolite repair"/>
    <property type="evidence" value="ECO:0007669"/>
    <property type="project" value="TreeGrafter"/>
</dbReference>
<keyword evidence="10 17" id="KW-0520">NAD</keyword>
<feature type="binding site" evidence="17">
    <location>
        <position position="480"/>
    </location>
    <ligand>
        <name>(6S)-NADPHX</name>
        <dbReference type="ChEBI" id="CHEBI:64076"/>
    </ligand>
</feature>
<evidence type="ECO:0000256" key="10">
    <source>
        <dbReference type="ARBA" id="ARBA00023027"/>
    </source>
</evidence>
<dbReference type="STRING" id="1547922.ISF6_4864"/>
<evidence type="ECO:0000313" key="24">
    <source>
        <dbReference type="Proteomes" id="UP000037660"/>
    </source>
</evidence>
<comment type="similarity">
    <text evidence="17">Belongs to the NnrD/CARKD family.</text>
</comment>
<feature type="binding site" evidence="17">
    <location>
        <position position="479"/>
    </location>
    <ligand>
        <name>AMP</name>
        <dbReference type="ChEBI" id="CHEBI:456215"/>
    </ligand>
</feature>
<comment type="function">
    <text evidence="18">Catalyzes the epimerization of the S- and R-forms of NAD(P)HX, a damaged form of NAD(P)H that is a result of enzymatic or heat-dependent hydration. This is a prerequisite for the S-specific NAD(P)H-hydrate dehydratase to allow the repair of both epimers of NAD(P)HX.</text>
</comment>
<evidence type="ECO:0000256" key="15">
    <source>
        <dbReference type="ARBA" id="ARBA00048238"/>
    </source>
</evidence>
<evidence type="ECO:0000256" key="9">
    <source>
        <dbReference type="ARBA" id="ARBA00022958"/>
    </source>
</evidence>
<dbReference type="AlphaFoldDB" id="A0A0K8P716"/>
<evidence type="ECO:0000256" key="1">
    <source>
        <dbReference type="ARBA" id="ARBA00000013"/>
    </source>
</evidence>
<dbReference type="RefSeq" id="WP_054022273.1">
    <property type="nucleotide sequence ID" value="NZ_BBYR01000076.1"/>
</dbReference>
<dbReference type="Pfam" id="PF01256">
    <property type="entry name" value="Carb_kinase"/>
    <property type="match status" value="1"/>
</dbReference>
<evidence type="ECO:0000256" key="16">
    <source>
        <dbReference type="ARBA" id="ARBA00049209"/>
    </source>
</evidence>
<comment type="catalytic activity">
    <reaction evidence="15 17 19">
        <text>(6S)-NADHX + ADP = AMP + phosphate + NADH + H(+)</text>
        <dbReference type="Rhea" id="RHEA:32223"/>
        <dbReference type="ChEBI" id="CHEBI:15378"/>
        <dbReference type="ChEBI" id="CHEBI:43474"/>
        <dbReference type="ChEBI" id="CHEBI:57945"/>
        <dbReference type="ChEBI" id="CHEBI:64074"/>
        <dbReference type="ChEBI" id="CHEBI:456215"/>
        <dbReference type="ChEBI" id="CHEBI:456216"/>
        <dbReference type="EC" id="4.2.1.136"/>
    </reaction>
</comment>
<evidence type="ECO:0000256" key="11">
    <source>
        <dbReference type="ARBA" id="ARBA00023235"/>
    </source>
</evidence>
<feature type="binding site" evidence="18">
    <location>
        <begin position="66"/>
        <end position="70"/>
    </location>
    <ligand>
        <name>(6S)-NADPHX</name>
        <dbReference type="ChEBI" id="CHEBI:64076"/>
    </ligand>
</feature>
<dbReference type="InterPro" id="IPR029056">
    <property type="entry name" value="Ribokinase-like"/>
</dbReference>
<comment type="caution">
    <text evidence="23">The sequence shown here is derived from an EMBL/GenBank/DDBJ whole genome shotgun (WGS) entry which is preliminary data.</text>
</comment>
<comment type="catalytic activity">
    <reaction evidence="2 18 19">
        <text>(6R)-NADPHX = (6S)-NADPHX</text>
        <dbReference type="Rhea" id="RHEA:32227"/>
        <dbReference type="ChEBI" id="CHEBI:64076"/>
        <dbReference type="ChEBI" id="CHEBI:64077"/>
        <dbReference type="EC" id="5.1.99.6"/>
    </reaction>
</comment>
<dbReference type="GO" id="GO:0046496">
    <property type="term" value="P:nicotinamide nucleotide metabolic process"/>
    <property type="evidence" value="ECO:0007669"/>
    <property type="project" value="UniProtKB-UniRule"/>
</dbReference>
<dbReference type="GO" id="GO:0052855">
    <property type="term" value="F:ADP-dependent NAD(P)H-hydrate dehydratase activity"/>
    <property type="evidence" value="ECO:0007669"/>
    <property type="project" value="UniProtKB-UniRule"/>
</dbReference>
<dbReference type="SUPFAM" id="SSF53613">
    <property type="entry name" value="Ribokinase-like"/>
    <property type="match status" value="1"/>
</dbReference>
<feature type="region of interest" description="Disordered" evidence="20">
    <location>
        <begin position="248"/>
        <end position="267"/>
    </location>
</feature>
<feature type="binding site" evidence="18">
    <location>
        <position position="165"/>
    </location>
    <ligand>
        <name>(6S)-NADPHX</name>
        <dbReference type="ChEBI" id="CHEBI:64076"/>
    </ligand>
</feature>
<evidence type="ECO:0000256" key="20">
    <source>
        <dbReference type="SAM" id="MobiDB-lite"/>
    </source>
</evidence>
<dbReference type="InterPro" id="IPR004443">
    <property type="entry name" value="YjeF_N_dom"/>
</dbReference>
<dbReference type="NCBIfam" id="TIGR00196">
    <property type="entry name" value="yjeF_cterm"/>
    <property type="match status" value="1"/>
</dbReference>
<name>A0A0K8P716_PISS1</name>
<dbReference type="HAMAP" id="MF_01965">
    <property type="entry name" value="NADHX_dehydratase"/>
    <property type="match status" value="1"/>
</dbReference>
<evidence type="ECO:0000313" key="23">
    <source>
        <dbReference type="EMBL" id="GAP38406.1"/>
    </source>
</evidence>
<evidence type="ECO:0000256" key="13">
    <source>
        <dbReference type="ARBA" id="ARBA00023268"/>
    </source>
</evidence>
<comment type="cofactor">
    <cofactor evidence="17">
        <name>Mg(2+)</name>
        <dbReference type="ChEBI" id="CHEBI:18420"/>
    </cofactor>
</comment>
<dbReference type="InterPro" id="IPR036652">
    <property type="entry name" value="YjeF_N_dom_sf"/>
</dbReference>
<keyword evidence="11 18" id="KW-0413">Isomerase</keyword>
<evidence type="ECO:0000259" key="22">
    <source>
        <dbReference type="PROSITE" id="PS51385"/>
    </source>
</evidence>
<comment type="cofactor">
    <cofactor evidence="18 19">
        <name>K(+)</name>
        <dbReference type="ChEBI" id="CHEBI:29103"/>
    </cofactor>
    <text evidence="18 19">Binds 1 potassium ion per subunit.</text>
</comment>
<evidence type="ECO:0000256" key="6">
    <source>
        <dbReference type="ARBA" id="ARBA00022741"/>
    </source>
</evidence>
<dbReference type="EMBL" id="BBYR01000076">
    <property type="protein sequence ID" value="GAP38406.1"/>
    <property type="molecule type" value="Genomic_DNA"/>
</dbReference>
<dbReference type="Proteomes" id="UP000037660">
    <property type="component" value="Unassembled WGS sequence"/>
</dbReference>
<dbReference type="Gene3D" id="3.40.50.10260">
    <property type="entry name" value="YjeF N-terminal domain"/>
    <property type="match status" value="1"/>
</dbReference>
<reference evidence="24" key="1">
    <citation type="submission" date="2015-07" db="EMBL/GenBank/DDBJ databases">
        <title>Discovery of a poly(ethylene terephthalate assimilation.</title>
        <authorList>
            <person name="Yoshida S."/>
            <person name="Hiraga K."/>
            <person name="Takehana T."/>
            <person name="Taniguchi I."/>
            <person name="Yamaji H."/>
            <person name="Maeda Y."/>
            <person name="Toyohara K."/>
            <person name="Miyamoto K."/>
            <person name="Kimura Y."/>
            <person name="Oda K."/>
        </authorList>
    </citation>
    <scope>NUCLEOTIDE SEQUENCE [LARGE SCALE GENOMIC DNA]</scope>
    <source>
        <strain evidence="24">NBRC 110686 / TISTR 2288 / 201-F6</strain>
    </source>
</reference>
<dbReference type="OrthoDB" id="9806925at2"/>
<comment type="catalytic activity">
    <reaction evidence="16 17 19">
        <text>(6S)-NADPHX + ADP = AMP + phosphate + NADPH + H(+)</text>
        <dbReference type="Rhea" id="RHEA:32235"/>
        <dbReference type="ChEBI" id="CHEBI:15378"/>
        <dbReference type="ChEBI" id="CHEBI:43474"/>
        <dbReference type="ChEBI" id="CHEBI:57783"/>
        <dbReference type="ChEBI" id="CHEBI:64076"/>
        <dbReference type="ChEBI" id="CHEBI:456215"/>
        <dbReference type="ChEBI" id="CHEBI:456216"/>
        <dbReference type="EC" id="4.2.1.136"/>
    </reaction>
</comment>
<feature type="binding site" evidence="18">
    <location>
        <position position="168"/>
    </location>
    <ligand>
        <name>K(+)</name>
        <dbReference type="ChEBI" id="CHEBI:29103"/>
    </ligand>
</feature>
<feature type="domain" description="YjeF C-terminal" evidence="21">
    <location>
        <begin position="266"/>
        <end position="541"/>
    </location>
</feature>
<keyword evidence="5 18" id="KW-0479">Metal-binding</keyword>
<dbReference type="GO" id="GO:0046872">
    <property type="term" value="F:metal ion binding"/>
    <property type="evidence" value="ECO:0007669"/>
    <property type="project" value="UniProtKB-UniRule"/>
</dbReference>
<evidence type="ECO:0000256" key="4">
    <source>
        <dbReference type="ARBA" id="ARBA00009524"/>
    </source>
</evidence>
<feature type="binding site" evidence="17">
    <location>
        <position position="301"/>
    </location>
    <ligand>
        <name>(6S)-NADPHX</name>
        <dbReference type="ChEBI" id="CHEBI:64076"/>
    </ligand>
</feature>
<feature type="binding site" evidence="17">
    <location>
        <begin position="450"/>
        <end position="454"/>
    </location>
    <ligand>
        <name>AMP</name>
        <dbReference type="ChEBI" id="CHEBI:456215"/>
    </ligand>
</feature>
<keyword evidence="7 17" id="KW-0067">ATP-binding</keyword>
<feature type="domain" description="YjeF N-terminal" evidence="22">
    <location>
        <begin position="20"/>
        <end position="224"/>
    </location>
</feature>
<feature type="binding site" evidence="18">
    <location>
        <position position="131"/>
    </location>
    <ligand>
        <name>K(+)</name>
        <dbReference type="ChEBI" id="CHEBI:29103"/>
    </ligand>
</feature>
<proteinExistence type="inferred from homology"/>
<protein>
    <recommendedName>
        <fullName evidence="19">Bifunctional NAD(P)H-hydrate repair enzyme</fullName>
    </recommendedName>
    <alternativeName>
        <fullName evidence="19">Nicotinamide nucleotide repair protein</fullName>
    </alternativeName>
    <domain>
        <recommendedName>
            <fullName evidence="19">ADP-dependent (S)-NAD(P)H-hydrate dehydratase</fullName>
            <ecNumber evidence="19">4.2.1.136</ecNumber>
        </recommendedName>
        <alternativeName>
            <fullName evidence="19">ADP-dependent NAD(P)HX dehydratase</fullName>
        </alternativeName>
    </domain>
    <domain>
        <recommendedName>
            <fullName evidence="19">NAD(P)H-hydrate epimerase</fullName>
            <ecNumber evidence="19">5.1.99.6</ecNumber>
        </recommendedName>
    </domain>
</protein>
<evidence type="ECO:0000256" key="5">
    <source>
        <dbReference type="ARBA" id="ARBA00022723"/>
    </source>
</evidence>
<evidence type="ECO:0000256" key="3">
    <source>
        <dbReference type="ARBA" id="ARBA00006001"/>
    </source>
</evidence>
<dbReference type="PROSITE" id="PS01050">
    <property type="entry name" value="YJEF_C_2"/>
    <property type="match status" value="1"/>
</dbReference>
<dbReference type="PANTHER" id="PTHR12592:SF0">
    <property type="entry name" value="ATP-DEPENDENT (S)-NAD(P)H-HYDRATE DEHYDRATASE"/>
    <property type="match status" value="1"/>
</dbReference>
<dbReference type="EC" id="5.1.99.6" evidence="19"/>
<comment type="similarity">
    <text evidence="3 19">In the N-terminal section; belongs to the NnrE/AIBP family.</text>
</comment>
<keyword evidence="8 17" id="KW-0521">NADP</keyword>
<gene>
    <name evidence="18" type="primary">nnrE</name>
    <name evidence="17" type="synonym">nnrD</name>
    <name evidence="23" type="ORF">ISF6_4864</name>
</gene>
<sequence length="554" mass="55097">MVERILPARHDAPLHGVAATRRLEARALAAAPSPPLMQAAGAAVERLALALAPHARHIVVLAGPGNNGGDGLEAAARLRRAGRPAVVRLCGDPARLPADAAASLQRAREAGVPFIEPSALPALGAQDLLVDALLGLGGAARPAQGALAEALTLLAAQRAPVLAVDLPSGLDGDTGQAALGALTVRADHTLALLTLKPGLFTGAGRDHAGTVWLDRLGVDGLGLVVAATGPEGPAEAPTAWLRGAAARRSPPTLPALDPRPGDEAPRVPARGAAATIRRHALHKGSFGDVAVVGGARGMLGAAVLAARAAHAAGAGRVWLSPLDPSGARLDPARPELMLRRTTAWTADTLRQATVVAGCGGGGAIAAVLAGLLTHAPRLVLDADALNAVAADAALRDALRARRSRGQASVVTPHPLEAARLLGCDTGTVQADRLAAAARLADALGCSVVLKGSGSIVATPGETPWVNGSGTAALATGGSGDVLAGWIGGRWSAGLALPVPPDLHELTAEAVWTHADAAERAGRPLLRAADLVEVLAGVGAGAHGAANGPDGPDGA</sequence>
<dbReference type="HAMAP" id="MF_01966">
    <property type="entry name" value="NADHX_epimerase"/>
    <property type="match status" value="1"/>
</dbReference>
<dbReference type="PANTHER" id="PTHR12592">
    <property type="entry name" value="ATP-DEPENDENT (S)-NAD(P)H-HYDRATE DEHYDRATASE FAMILY MEMBER"/>
    <property type="match status" value="1"/>
</dbReference>
<dbReference type="InterPro" id="IPR030677">
    <property type="entry name" value="Nnr"/>
</dbReference>
<keyword evidence="13" id="KW-0511">Multifunctional enzyme</keyword>
<dbReference type="InterPro" id="IPR017953">
    <property type="entry name" value="Carbohydrate_kinase_pred_CS"/>
</dbReference>
<dbReference type="Gene3D" id="3.40.1190.20">
    <property type="match status" value="1"/>
</dbReference>
<dbReference type="PROSITE" id="PS51383">
    <property type="entry name" value="YJEF_C_3"/>
    <property type="match status" value="1"/>
</dbReference>
<dbReference type="GO" id="GO:0005524">
    <property type="term" value="F:ATP binding"/>
    <property type="evidence" value="ECO:0007669"/>
    <property type="project" value="UniProtKB-UniRule"/>
</dbReference>
<comment type="similarity">
    <text evidence="4 19">In the C-terminal section; belongs to the NnrD/CARKD family.</text>
</comment>
<accession>A0A0K8P716</accession>
<evidence type="ECO:0000256" key="8">
    <source>
        <dbReference type="ARBA" id="ARBA00022857"/>
    </source>
</evidence>
<organism evidence="23 24">
    <name type="scientific">Piscinibacter sakaiensis</name>
    <name type="common">Ideonella sakaiensis</name>
    <dbReference type="NCBI Taxonomy" id="1547922"/>
    <lineage>
        <taxon>Bacteria</taxon>
        <taxon>Pseudomonadati</taxon>
        <taxon>Pseudomonadota</taxon>
        <taxon>Betaproteobacteria</taxon>
        <taxon>Burkholderiales</taxon>
        <taxon>Sphaerotilaceae</taxon>
        <taxon>Piscinibacter</taxon>
    </lineage>
</organism>
<evidence type="ECO:0000256" key="14">
    <source>
        <dbReference type="ARBA" id="ARBA00025153"/>
    </source>
</evidence>
<evidence type="ECO:0000256" key="2">
    <source>
        <dbReference type="ARBA" id="ARBA00000909"/>
    </source>
</evidence>
<comment type="function">
    <text evidence="14 19">Bifunctional enzyme that catalyzes the epimerization of the S- and R-forms of NAD(P)HX and the dehydration of the S-form of NAD(P)HX at the expense of ADP, which is converted to AMP. This allows the repair of both epimers of NAD(P)HX, a damaged form of NAD(P)H that is a result of enzymatic or heat-dependent hydration.</text>
</comment>
<comment type="catalytic activity">
    <reaction evidence="1 18 19">
        <text>(6R)-NADHX = (6S)-NADHX</text>
        <dbReference type="Rhea" id="RHEA:32215"/>
        <dbReference type="ChEBI" id="CHEBI:64074"/>
        <dbReference type="ChEBI" id="CHEBI:64075"/>
        <dbReference type="EC" id="5.1.99.6"/>
    </reaction>
</comment>
<dbReference type="PROSITE" id="PS51385">
    <property type="entry name" value="YJEF_N"/>
    <property type="match status" value="1"/>
</dbReference>
<dbReference type="GO" id="GO:0052856">
    <property type="term" value="F:NAD(P)HX epimerase activity"/>
    <property type="evidence" value="ECO:0007669"/>
    <property type="project" value="UniProtKB-UniRule"/>
</dbReference>
<comment type="function">
    <text evidence="17">Catalyzes the dehydration of the S-form of NAD(P)HX at the expense of ADP, which is converted to AMP. Together with NAD(P)HX epimerase, which catalyzes the epimerization of the S- and R-forms, the enzyme allows the repair of both epimers of NAD(P)HX, a damaged form of NAD(P)H that is a result of enzymatic or heat-dependent hydration.</text>
</comment>
<comment type="similarity">
    <text evidence="18">Belongs to the NnrE/AIBP family.</text>
</comment>
<dbReference type="EC" id="4.2.1.136" evidence="19"/>
<comment type="subunit">
    <text evidence="17">Homotetramer.</text>
</comment>
<evidence type="ECO:0000256" key="12">
    <source>
        <dbReference type="ARBA" id="ARBA00023239"/>
    </source>
</evidence>
<dbReference type="Pfam" id="PF03853">
    <property type="entry name" value="YjeF_N"/>
    <property type="match status" value="1"/>
</dbReference>
<evidence type="ECO:0000256" key="17">
    <source>
        <dbReference type="HAMAP-Rule" id="MF_01965"/>
    </source>
</evidence>
<keyword evidence="6 17" id="KW-0547">Nucleotide-binding</keyword>
<feature type="binding site" evidence="17">
    <location>
        <position position="357"/>
    </location>
    <ligand>
        <name>(6S)-NADPHX</name>
        <dbReference type="ChEBI" id="CHEBI:64076"/>
    </ligand>
</feature>
<dbReference type="InterPro" id="IPR000631">
    <property type="entry name" value="CARKD"/>
</dbReference>
<feature type="binding site" evidence="17">
    <location>
        <position position="413"/>
    </location>
    <ligand>
        <name>(6S)-NADPHX</name>
        <dbReference type="ChEBI" id="CHEBI:64076"/>
    </ligand>
</feature>
<keyword evidence="9 18" id="KW-0630">Potassium</keyword>
<feature type="binding site" evidence="18">
    <location>
        <position position="67"/>
    </location>
    <ligand>
        <name>K(+)</name>
        <dbReference type="ChEBI" id="CHEBI:29103"/>
    </ligand>
</feature>
<reference evidence="23 24" key="2">
    <citation type="journal article" date="2016" name="Science">
        <title>A bacterium that degrades and assimilates poly(ethylene terephthalate).</title>
        <authorList>
            <person name="Yoshida S."/>
            <person name="Hiraga K."/>
            <person name="Takehana T."/>
            <person name="Taniguchi I."/>
            <person name="Yamaji H."/>
            <person name="Maeda Y."/>
            <person name="Toyohara K."/>
            <person name="Miyamoto K."/>
            <person name="Kimura Y."/>
            <person name="Oda K."/>
        </authorList>
    </citation>
    <scope>NUCLEOTIDE SEQUENCE [LARGE SCALE GENOMIC DNA]</scope>
    <source>
        <strain evidence="24">NBRC 110686 / TISTR 2288 / 201-F6</strain>
    </source>
</reference>
<keyword evidence="12 17" id="KW-0456">Lyase</keyword>
<dbReference type="NCBIfam" id="TIGR00197">
    <property type="entry name" value="yjeF_nterm"/>
    <property type="match status" value="1"/>
</dbReference>
<evidence type="ECO:0000259" key="21">
    <source>
        <dbReference type="PROSITE" id="PS51383"/>
    </source>
</evidence>
<evidence type="ECO:0000256" key="7">
    <source>
        <dbReference type="ARBA" id="ARBA00022840"/>
    </source>
</evidence>